<dbReference type="GO" id="GO:0051252">
    <property type="term" value="P:regulation of RNA metabolic process"/>
    <property type="evidence" value="ECO:0007669"/>
    <property type="project" value="InterPro"/>
</dbReference>
<evidence type="ECO:0000256" key="10">
    <source>
        <dbReference type="RuleBase" id="RU004338"/>
    </source>
</evidence>
<evidence type="ECO:0000256" key="4">
    <source>
        <dbReference type="ARBA" id="ARBA00011233"/>
    </source>
</evidence>
<dbReference type="Proteomes" id="UP001224674">
    <property type="component" value="Chromosome"/>
</dbReference>
<accession>A0AAJ6DCZ3</accession>
<evidence type="ECO:0000256" key="8">
    <source>
        <dbReference type="ARBA" id="ARBA00047973"/>
    </source>
</evidence>
<comment type="catalytic activity">
    <reaction evidence="1 10">
        <text>4-hydroxy-4-methyl-2-oxoglutarate = 2 pyruvate</text>
        <dbReference type="Rhea" id="RHEA:22748"/>
        <dbReference type="ChEBI" id="CHEBI:15361"/>
        <dbReference type="ChEBI" id="CHEBI:58276"/>
        <dbReference type="EC" id="4.1.3.17"/>
    </reaction>
</comment>
<comment type="cofactor">
    <cofactor evidence="9">
        <name>Mg(2+)</name>
        <dbReference type="ChEBI" id="CHEBI:18420"/>
    </cofactor>
</comment>
<dbReference type="Gene3D" id="3.50.30.40">
    <property type="entry name" value="Ribonuclease E inhibitor RraA/RraA-like"/>
    <property type="match status" value="1"/>
</dbReference>
<evidence type="ECO:0000256" key="3">
    <source>
        <dbReference type="ARBA" id="ARBA00008621"/>
    </source>
</evidence>
<comment type="function">
    <text evidence="7 10">Catalyzes the aldol cleavage of 4-hydroxy-4-methyl-2-oxoglutarate (HMG) into 2 molecules of pyruvate. Also contains a secondary oxaloacetate (OAA) decarboxylase activity due to the common pyruvate enolate transition state formed following C-C bond cleavage in the retro-aldol and decarboxylation reactions.</text>
</comment>
<gene>
    <name evidence="11" type="primary">rraA</name>
    <name evidence="11" type="ORF">QDX21_03950</name>
</gene>
<proteinExistence type="inferred from homology"/>
<dbReference type="SUPFAM" id="SSF89562">
    <property type="entry name" value="RraA-like"/>
    <property type="match status" value="1"/>
</dbReference>
<evidence type="ECO:0000256" key="5">
    <source>
        <dbReference type="ARBA" id="ARBA00022723"/>
    </source>
</evidence>
<dbReference type="NCBIfam" id="NF006875">
    <property type="entry name" value="PRK09372.1"/>
    <property type="match status" value="1"/>
</dbReference>
<dbReference type="InterPro" id="IPR036704">
    <property type="entry name" value="RraA/RraA-like_sf"/>
</dbReference>
<feature type="binding site" evidence="9">
    <location>
        <begin position="77"/>
        <end position="80"/>
    </location>
    <ligand>
        <name>substrate</name>
    </ligand>
</feature>
<reference evidence="11 12" key="1">
    <citation type="submission" date="2023-03" db="EMBL/GenBank/DDBJ databases">
        <title>Complete genome sequences of several Auritidibacter ignavus strains isolated from ear infections.</title>
        <authorList>
            <person name="Baehr T."/>
            <person name="Baumhoegger A.M."/>
        </authorList>
    </citation>
    <scope>NUCLEOTIDE SEQUENCE [LARGE SCALE GENOMIC DNA]</scope>
    <source>
        <strain evidence="11 12">BABAE-6</strain>
    </source>
</reference>
<evidence type="ECO:0000256" key="1">
    <source>
        <dbReference type="ARBA" id="ARBA00001342"/>
    </source>
</evidence>
<evidence type="ECO:0000313" key="11">
    <source>
        <dbReference type="EMBL" id="WGH93959.1"/>
    </source>
</evidence>
<evidence type="ECO:0000256" key="6">
    <source>
        <dbReference type="ARBA" id="ARBA00023239"/>
    </source>
</evidence>
<keyword evidence="12" id="KW-1185">Reference proteome</keyword>
<comment type="subunit">
    <text evidence="4 10">Homotrimer.</text>
</comment>
<keyword evidence="5 9" id="KW-0479">Metal-binding</keyword>
<evidence type="ECO:0000256" key="7">
    <source>
        <dbReference type="ARBA" id="ARBA00025046"/>
    </source>
</evidence>
<evidence type="ECO:0000256" key="2">
    <source>
        <dbReference type="ARBA" id="ARBA00001968"/>
    </source>
</evidence>
<evidence type="ECO:0000313" key="12">
    <source>
        <dbReference type="Proteomes" id="UP001224674"/>
    </source>
</evidence>
<dbReference type="PANTHER" id="PTHR33254:SF4">
    <property type="entry name" value="4-HYDROXY-4-METHYL-2-OXOGLUTARATE ALDOLASE 3-RELATED"/>
    <property type="match status" value="1"/>
</dbReference>
<dbReference type="Pfam" id="PF03737">
    <property type="entry name" value="RraA-like"/>
    <property type="match status" value="1"/>
</dbReference>
<dbReference type="InterPro" id="IPR005493">
    <property type="entry name" value="RraA/RraA-like"/>
</dbReference>
<dbReference type="PANTHER" id="PTHR33254">
    <property type="entry name" value="4-HYDROXY-4-METHYL-2-OXOGLUTARATE ALDOLASE 3-RELATED"/>
    <property type="match status" value="1"/>
</dbReference>
<dbReference type="AlphaFoldDB" id="A0AAJ6DCZ3"/>
<sequence>MTTPLNTTDLADHLGESVRSCPIQLRNFGGVQKFAGQIATVRCFEDNTEVRATLSTPGEGRVLVVDGGGSLNRALLGDNIAQLAIDNNWAGVIVHGAIRDSAEIAEMAIGVKALGTNSQKSRKEGLGVTNVNLVIGGIEFIPGEYVYSDADGIVVTSDPVELDDTE</sequence>
<dbReference type="EMBL" id="CP122566">
    <property type="protein sequence ID" value="WGH93959.1"/>
    <property type="molecule type" value="Genomic_DNA"/>
</dbReference>
<dbReference type="InterPro" id="IPR010203">
    <property type="entry name" value="RraA"/>
</dbReference>
<dbReference type="EC" id="4.1.1.112" evidence="10"/>
<feature type="binding site" evidence="9">
    <location>
        <position position="100"/>
    </location>
    <ligand>
        <name>Mg(2+)</name>
        <dbReference type="ChEBI" id="CHEBI:18420"/>
    </ligand>
</feature>
<dbReference type="GO" id="GO:0008428">
    <property type="term" value="F:ribonuclease inhibitor activity"/>
    <property type="evidence" value="ECO:0007669"/>
    <property type="project" value="InterPro"/>
</dbReference>
<dbReference type="GO" id="GO:0046872">
    <property type="term" value="F:metal ion binding"/>
    <property type="evidence" value="ECO:0007669"/>
    <property type="project" value="UniProtKB-KW"/>
</dbReference>
<organism evidence="11 12">
    <name type="scientific">Auritidibacter ignavus</name>
    <dbReference type="NCBI Taxonomy" id="678932"/>
    <lineage>
        <taxon>Bacteria</taxon>
        <taxon>Bacillati</taxon>
        <taxon>Actinomycetota</taxon>
        <taxon>Actinomycetes</taxon>
        <taxon>Micrococcales</taxon>
        <taxon>Micrococcaceae</taxon>
        <taxon>Auritidibacter</taxon>
    </lineage>
</organism>
<feature type="binding site" evidence="9">
    <location>
        <position position="99"/>
    </location>
    <ligand>
        <name>substrate</name>
    </ligand>
</feature>
<dbReference type="NCBIfam" id="TIGR01935">
    <property type="entry name" value="NOT-MenG"/>
    <property type="match status" value="1"/>
</dbReference>
<name>A0AAJ6DCZ3_9MICC</name>
<dbReference type="RefSeq" id="WP_110099339.1">
    <property type="nucleotide sequence ID" value="NZ_CP122561.1"/>
</dbReference>
<comment type="similarity">
    <text evidence="3 10">Belongs to the class II aldolase/RraA-like family.</text>
</comment>
<dbReference type="GO" id="GO:0008948">
    <property type="term" value="F:oxaloacetate decarboxylase activity"/>
    <property type="evidence" value="ECO:0007669"/>
    <property type="project" value="UniProtKB-EC"/>
</dbReference>
<dbReference type="EC" id="4.1.3.17" evidence="10"/>
<keyword evidence="6 10" id="KW-0456">Lyase</keyword>
<comment type="cofactor">
    <cofactor evidence="2 10">
        <name>a divalent metal cation</name>
        <dbReference type="ChEBI" id="CHEBI:60240"/>
    </cofactor>
</comment>
<keyword evidence="9" id="KW-0460">Magnesium</keyword>
<evidence type="ECO:0000256" key="9">
    <source>
        <dbReference type="PIRSR" id="PIRSR605493-1"/>
    </source>
</evidence>
<comment type="catalytic activity">
    <reaction evidence="8 10">
        <text>oxaloacetate + H(+) = pyruvate + CO2</text>
        <dbReference type="Rhea" id="RHEA:15641"/>
        <dbReference type="ChEBI" id="CHEBI:15361"/>
        <dbReference type="ChEBI" id="CHEBI:15378"/>
        <dbReference type="ChEBI" id="CHEBI:16452"/>
        <dbReference type="ChEBI" id="CHEBI:16526"/>
        <dbReference type="EC" id="4.1.1.112"/>
    </reaction>
</comment>
<dbReference type="CDD" id="cd16841">
    <property type="entry name" value="RraA_family"/>
    <property type="match status" value="1"/>
</dbReference>
<dbReference type="GO" id="GO:0047443">
    <property type="term" value="F:4-hydroxy-4-methyl-2-oxoglutarate aldolase activity"/>
    <property type="evidence" value="ECO:0007669"/>
    <property type="project" value="UniProtKB-EC"/>
</dbReference>
<protein>
    <recommendedName>
        <fullName evidence="10">4-hydroxy-4-methyl-2-oxoglutarate aldolase</fullName>
        <shortName evidence="10">HMG aldolase</shortName>
        <ecNumber evidence="10">4.1.1.112</ecNumber>
        <ecNumber evidence="10">4.1.3.17</ecNumber>
    </recommendedName>
    <alternativeName>
        <fullName evidence="10">Oxaloacetate decarboxylase</fullName>
    </alternativeName>
</protein>